<gene>
    <name evidence="2" type="ORF">IW19_09005</name>
</gene>
<dbReference type="RefSeq" id="WP_035683257.1">
    <property type="nucleotide sequence ID" value="NZ_JPRL01000001.1"/>
</dbReference>
<evidence type="ECO:0000313" key="3">
    <source>
        <dbReference type="Proteomes" id="UP000028715"/>
    </source>
</evidence>
<dbReference type="EMBL" id="JPRL01000001">
    <property type="protein sequence ID" value="KFF05643.1"/>
    <property type="molecule type" value="Genomic_DNA"/>
</dbReference>
<dbReference type="Proteomes" id="UP000028715">
    <property type="component" value="Unassembled WGS sequence"/>
</dbReference>
<name>A0A085ZMH9_9FLAO</name>
<protein>
    <submittedName>
        <fullName evidence="2">Uncharacterized protein</fullName>
    </submittedName>
</protein>
<reference evidence="2 3" key="1">
    <citation type="submission" date="2014-07" db="EMBL/GenBank/DDBJ databases">
        <title>Genome of Flavobacterium reichenbachii LMG 25512.</title>
        <authorList>
            <person name="Stropko S.J."/>
            <person name="Pipes S.E."/>
            <person name="Newman J.D."/>
        </authorList>
    </citation>
    <scope>NUCLEOTIDE SEQUENCE [LARGE SCALE GENOMIC DNA]</scope>
    <source>
        <strain evidence="2 3">LMG 25512</strain>
    </source>
</reference>
<evidence type="ECO:0000313" key="2">
    <source>
        <dbReference type="EMBL" id="KFF05643.1"/>
    </source>
</evidence>
<accession>A0A085ZMH9</accession>
<proteinExistence type="predicted"/>
<dbReference type="OrthoDB" id="1445341at2"/>
<feature type="signal peptide" evidence="1">
    <location>
        <begin position="1"/>
        <end position="19"/>
    </location>
</feature>
<keyword evidence="3" id="KW-1185">Reference proteome</keyword>
<sequence>MKKIICCLLLVLFVANANAQHARVYANLSIYKHSDFKNNLFSEVGGGVEVKIHRFLKPEIGVSYFAGSLEDYSKVNEQGIALDLRTSRAYAFNINLTPKISLYSSEVNSGDVFIQILPRFNVAKIGAERYYTVINQSNPLKSDTKKEAISEWQQTFGIGVGIDIVISDRTYDSFSINLYYNGVDLGKVLKEVNNYDSSLNTNTLGLGISYYLGFEKKKN</sequence>
<organism evidence="2 3">
    <name type="scientific">Flavobacterium reichenbachii</name>
    <dbReference type="NCBI Taxonomy" id="362418"/>
    <lineage>
        <taxon>Bacteria</taxon>
        <taxon>Pseudomonadati</taxon>
        <taxon>Bacteroidota</taxon>
        <taxon>Flavobacteriia</taxon>
        <taxon>Flavobacteriales</taxon>
        <taxon>Flavobacteriaceae</taxon>
        <taxon>Flavobacterium</taxon>
    </lineage>
</organism>
<evidence type="ECO:0000256" key="1">
    <source>
        <dbReference type="SAM" id="SignalP"/>
    </source>
</evidence>
<dbReference type="AlphaFoldDB" id="A0A085ZMH9"/>
<keyword evidence="1" id="KW-0732">Signal</keyword>
<feature type="chain" id="PRO_5001801275" evidence="1">
    <location>
        <begin position="20"/>
        <end position="219"/>
    </location>
</feature>
<comment type="caution">
    <text evidence="2">The sequence shown here is derived from an EMBL/GenBank/DDBJ whole genome shotgun (WGS) entry which is preliminary data.</text>
</comment>
<dbReference type="eggNOG" id="ENOG5032TBI">
    <property type="taxonomic scope" value="Bacteria"/>
</dbReference>